<dbReference type="Pfam" id="PF05739">
    <property type="entry name" value="SNARE"/>
    <property type="match status" value="1"/>
</dbReference>
<dbReference type="Pfam" id="PF00804">
    <property type="entry name" value="Syntaxin"/>
    <property type="match status" value="1"/>
</dbReference>
<evidence type="ECO:0000256" key="6">
    <source>
        <dbReference type="RuleBase" id="RU003858"/>
    </source>
</evidence>
<accession>C1BK50</accession>
<name>C1BK50_OSMMO</name>
<evidence type="ECO:0000256" key="4">
    <source>
        <dbReference type="ARBA" id="ARBA00023054"/>
    </source>
</evidence>
<dbReference type="SUPFAM" id="SSF47661">
    <property type="entry name" value="t-snare proteins"/>
    <property type="match status" value="1"/>
</dbReference>
<dbReference type="PROSITE" id="PS00914">
    <property type="entry name" value="SYNTAXIN"/>
    <property type="match status" value="1"/>
</dbReference>
<dbReference type="FunFam" id="1.20.58.70:FF:000042">
    <property type="entry name" value="Syntaxin 11b, tandem duplicate 2"/>
    <property type="match status" value="1"/>
</dbReference>
<dbReference type="GO" id="GO:0005484">
    <property type="term" value="F:SNAP receptor activity"/>
    <property type="evidence" value="ECO:0007669"/>
    <property type="project" value="InterPro"/>
</dbReference>
<dbReference type="PANTHER" id="PTHR19957:SF30">
    <property type="entry name" value="SYNTAXIN-11"/>
    <property type="match status" value="1"/>
</dbReference>
<evidence type="ECO:0000256" key="2">
    <source>
        <dbReference type="ARBA" id="ARBA00009063"/>
    </source>
</evidence>
<comment type="similarity">
    <text evidence="2 6">Belongs to the syntaxin family.</text>
</comment>
<dbReference type="Gene3D" id="1.20.58.70">
    <property type="match status" value="1"/>
</dbReference>
<dbReference type="CDD" id="cd00179">
    <property type="entry name" value="SynN"/>
    <property type="match status" value="1"/>
</dbReference>
<reference evidence="9" key="1">
    <citation type="submission" date="2009-03" db="EMBL/GenBank/DDBJ databases">
        <title>Osmerus mordax full-length cDNAs.</title>
        <authorList>
            <person name="von Schalburg K."/>
            <person name="Leong J."/>
            <person name="Cooper G."/>
            <person name="Davidson W.S."/>
            <person name="Koop B.F."/>
        </authorList>
    </citation>
    <scope>NUCLEOTIDE SEQUENCE</scope>
    <source>
        <tissue evidence="9">Brain</tissue>
    </source>
</reference>
<dbReference type="SMART" id="SM00397">
    <property type="entry name" value="t_SNARE"/>
    <property type="match status" value="1"/>
</dbReference>
<comment type="subcellular location">
    <subcellularLocation>
        <location evidence="1">Endomembrane system</location>
        <topology evidence="1">Peripheral membrane protein</topology>
    </subcellularLocation>
</comment>
<evidence type="ECO:0000256" key="1">
    <source>
        <dbReference type="ARBA" id="ARBA00004184"/>
    </source>
</evidence>
<dbReference type="SMART" id="SM00503">
    <property type="entry name" value="SynN"/>
    <property type="match status" value="1"/>
</dbReference>
<keyword evidence="5" id="KW-0472">Membrane</keyword>
<feature type="domain" description="T-SNARE coiled-coil homology" evidence="8">
    <location>
        <begin position="206"/>
        <end position="268"/>
    </location>
</feature>
<evidence type="ECO:0000256" key="5">
    <source>
        <dbReference type="ARBA" id="ARBA00023136"/>
    </source>
</evidence>
<organism evidence="9">
    <name type="scientific">Osmerus mordax</name>
    <name type="common">Rainbow smelt</name>
    <name type="synonym">Atherina mordax</name>
    <dbReference type="NCBI Taxonomy" id="8014"/>
    <lineage>
        <taxon>Eukaryota</taxon>
        <taxon>Metazoa</taxon>
        <taxon>Chordata</taxon>
        <taxon>Craniata</taxon>
        <taxon>Vertebrata</taxon>
        <taxon>Euteleostomi</taxon>
        <taxon>Actinopterygii</taxon>
        <taxon>Neopterygii</taxon>
        <taxon>Teleostei</taxon>
        <taxon>Stomiati</taxon>
        <taxon>Osmeriformes</taxon>
        <taxon>Osmeridae</taxon>
        <taxon>Osmerus</taxon>
    </lineage>
</organism>
<dbReference type="GO" id="GO:0006886">
    <property type="term" value="P:intracellular protein transport"/>
    <property type="evidence" value="ECO:0007669"/>
    <property type="project" value="InterPro"/>
</dbReference>
<dbReference type="InterPro" id="IPR000727">
    <property type="entry name" value="T_SNARE_dom"/>
</dbReference>
<dbReference type="GO" id="GO:0031629">
    <property type="term" value="P:synaptic vesicle fusion to presynaptic active zone membrane"/>
    <property type="evidence" value="ECO:0007669"/>
    <property type="project" value="TreeGrafter"/>
</dbReference>
<dbReference type="PANTHER" id="PTHR19957">
    <property type="entry name" value="SYNTAXIN"/>
    <property type="match status" value="1"/>
</dbReference>
<dbReference type="EMBL" id="BT074979">
    <property type="protein sequence ID" value="ACO09403.1"/>
    <property type="molecule type" value="mRNA"/>
</dbReference>
<proteinExistence type="evidence at transcript level"/>
<feature type="region of interest" description="Disordered" evidence="7">
    <location>
        <begin position="1"/>
        <end position="30"/>
    </location>
</feature>
<dbReference type="GO" id="GO:0031201">
    <property type="term" value="C:SNARE complex"/>
    <property type="evidence" value="ECO:0007669"/>
    <property type="project" value="TreeGrafter"/>
</dbReference>
<feature type="compositionally biased region" description="Basic and acidic residues" evidence="7">
    <location>
        <begin position="16"/>
        <end position="25"/>
    </location>
</feature>
<dbReference type="PROSITE" id="PS50192">
    <property type="entry name" value="T_SNARE"/>
    <property type="match status" value="1"/>
</dbReference>
<protein>
    <submittedName>
        <fullName evidence="9">Syntaxin-11</fullName>
    </submittedName>
</protein>
<keyword evidence="4" id="KW-0175">Coiled coil</keyword>
<evidence type="ECO:0000259" key="8">
    <source>
        <dbReference type="PROSITE" id="PS50192"/>
    </source>
</evidence>
<dbReference type="AlphaFoldDB" id="C1BK50"/>
<evidence type="ECO:0000256" key="7">
    <source>
        <dbReference type="SAM" id="MobiDB-lite"/>
    </source>
</evidence>
<dbReference type="InterPro" id="IPR045242">
    <property type="entry name" value="Syntaxin"/>
</dbReference>
<dbReference type="GO" id="GO:0008021">
    <property type="term" value="C:synaptic vesicle"/>
    <property type="evidence" value="ECO:0007669"/>
    <property type="project" value="TreeGrafter"/>
</dbReference>
<dbReference type="InterPro" id="IPR006012">
    <property type="entry name" value="Syntaxin/epimorphin_CS"/>
</dbReference>
<dbReference type="FunFam" id="1.20.5.110:FF:000022">
    <property type="entry name" value="Syntaxin 19"/>
    <property type="match status" value="1"/>
</dbReference>
<evidence type="ECO:0000313" key="9">
    <source>
        <dbReference type="EMBL" id="ACO09403.1"/>
    </source>
</evidence>
<dbReference type="Gene3D" id="1.20.5.110">
    <property type="match status" value="1"/>
</dbReference>
<dbReference type="InterPro" id="IPR010989">
    <property type="entry name" value="SNARE"/>
</dbReference>
<gene>
    <name evidence="9" type="primary">STX11</name>
</gene>
<sequence>MKDRLSELQGFPSKPSEAEEGRPNEDDGEPEQYAVVFQGEDLMDNTFKEAQSLRKEITLLRLDVKRLGKQNTRFLTSVRRISSIKRDSNAIARDIKARGEVVYARLEKLGKQCKDLEDEHGVHAALVRIVRYQYVTITNVFHEAMSEYNEAEMAQKENCKTRIQRQAEIMGKDLTGDQIEEMIETGKWNVYSENLLTDARATRSALAEIENRHKELVELESRIKDIHELFFQMALLVEEQGAMLDNIEKNVLETQDYVEKATTQIKKAVKYKKSNPCKRLFCCCFPCCN</sequence>
<evidence type="ECO:0000256" key="3">
    <source>
        <dbReference type="ARBA" id="ARBA00022448"/>
    </source>
</evidence>
<keyword evidence="3" id="KW-0813">Transport</keyword>
<dbReference type="GO" id="GO:0048787">
    <property type="term" value="C:presynaptic active zone membrane"/>
    <property type="evidence" value="ECO:0007669"/>
    <property type="project" value="TreeGrafter"/>
</dbReference>
<dbReference type="GO" id="GO:0048278">
    <property type="term" value="P:vesicle docking"/>
    <property type="evidence" value="ECO:0007669"/>
    <property type="project" value="TreeGrafter"/>
</dbReference>
<dbReference type="InterPro" id="IPR006011">
    <property type="entry name" value="Syntaxin_N"/>
</dbReference>
<dbReference type="GO" id="GO:0000149">
    <property type="term" value="F:SNARE binding"/>
    <property type="evidence" value="ECO:0007669"/>
    <property type="project" value="TreeGrafter"/>
</dbReference>